<dbReference type="GO" id="GO:0004057">
    <property type="term" value="F:arginyl-tRNA--protein transferase activity"/>
    <property type="evidence" value="ECO:0007669"/>
    <property type="project" value="InterPro"/>
</dbReference>
<evidence type="ECO:0000259" key="2">
    <source>
        <dbReference type="Pfam" id="PF04376"/>
    </source>
</evidence>
<evidence type="ECO:0000313" key="4">
    <source>
        <dbReference type="Proteomes" id="UP000269721"/>
    </source>
</evidence>
<evidence type="ECO:0000313" key="3">
    <source>
        <dbReference type="EMBL" id="RKO88354.1"/>
    </source>
</evidence>
<feature type="domain" description="N-end aminoacyl transferase N-terminal" evidence="2">
    <location>
        <begin position="17"/>
        <end position="89"/>
    </location>
</feature>
<keyword evidence="3" id="KW-0808">Transferase</keyword>
<evidence type="ECO:0000256" key="1">
    <source>
        <dbReference type="SAM" id="MobiDB-lite"/>
    </source>
</evidence>
<dbReference type="InterPro" id="IPR007471">
    <property type="entry name" value="N-end_Aminoacyl_Trfase_N"/>
</dbReference>
<dbReference type="AlphaFoldDB" id="A0A4P9W7L4"/>
<name>A0A4P9W7L4_9FUNG</name>
<protein>
    <submittedName>
        <fullName evidence="3">Arginine-tRNA-protein transferase</fullName>
    </submittedName>
</protein>
<dbReference type="PANTHER" id="PTHR21367:SF1">
    <property type="entry name" value="ARGINYL-TRNA--PROTEIN TRANSFERASE 1"/>
    <property type="match status" value="1"/>
</dbReference>
<gene>
    <name evidence="3" type="ORF">BDK51DRAFT_31351</name>
</gene>
<proteinExistence type="predicted"/>
<dbReference type="PANTHER" id="PTHR21367">
    <property type="entry name" value="ARGININE-TRNA-PROTEIN TRANSFERASE 1"/>
    <property type="match status" value="1"/>
</dbReference>
<reference evidence="4" key="1">
    <citation type="journal article" date="2018" name="Nat. Microbiol.">
        <title>Leveraging single-cell genomics to expand the fungal tree of life.</title>
        <authorList>
            <person name="Ahrendt S.R."/>
            <person name="Quandt C.A."/>
            <person name="Ciobanu D."/>
            <person name="Clum A."/>
            <person name="Salamov A."/>
            <person name="Andreopoulos B."/>
            <person name="Cheng J.F."/>
            <person name="Woyke T."/>
            <person name="Pelin A."/>
            <person name="Henrissat B."/>
            <person name="Reynolds N.K."/>
            <person name="Benny G.L."/>
            <person name="Smith M.E."/>
            <person name="James T.Y."/>
            <person name="Grigoriev I.V."/>
        </authorList>
    </citation>
    <scope>NUCLEOTIDE SEQUENCE [LARGE SCALE GENOMIC DNA]</scope>
</reference>
<sequence length="208" mass="22328">MPTKNASFLAVSGPNESSCGYCHSAGDTSRSFGVWAYHLTVAHYQLLVDKGWRRSGKYLYKPDPTSTCCPAYTIRLDVTRFRCSKGNKKVLKKMKRWRVEGAGRRTAGERQTGVEADMEDEPAAPTERVVVPDMPAAPANLILQPQPVPAAQEAAKVPSVAQVATGKKKPRPALLEGSDVVELVREAEGADGAGGKHRIKVGGDVALG</sequence>
<dbReference type="Pfam" id="PF04376">
    <property type="entry name" value="ATE_N"/>
    <property type="match status" value="1"/>
</dbReference>
<accession>A0A4P9W7L4</accession>
<feature type="region of interest" description="Disordered" evidence="1">
    <location>
        <begin position="101"/>
        <end position="124"/>
    </location>
</feature>
<dbReference type="GO" id="GO:0005737">
    <property type="term" value="C:cytoplasm"/>
    <property type="evidence" value="ECO:0007669"/>
    <property type="project" value="TreeGrafter"/>
</dbReference>
<organism evidence="3 4">
    <name type="scientific">Blyttiomyces helicus</name>
    <dbReference type="NCBI Taxonomy" id="388810"/>
    <lineage>
        <taxon>Eukaryota</taxon>
        <taxon>Fungi</taxon>
        <taxon>Fungi incertae sedis</taxon>
        <taxon>Chytridiomycota</taxon>
        <taxon>Chytridiomycota incertae sedis</taxon>
        <taxon>Chytridiomycetes</taxon>
        <taxon>Chytridiomycetes incertae sedis</taxon>
        <taxon>Blyttiomyces</taxon>
    </lineage>
</organism>
<dbReference type="InterPro" id="IPR030700">
    <property type="entry name" value="N-end_Aminoacyl_Trfase"/>
</dbReference>
<dbReference type="OrthoDB" id="74183at2759"/>
<keyword evidence="4" id="KW-1185">Reference proteome</keyword>
<dbReference type="Proteomes" id="UP000269721">
    <property type="component" value="Unassembled WGS sequence"/>
</dbReference>
<dbReference type="EMBL" id="KZ996771">
    <property type="protein sequence ID" value="RKO88354.1"/>
    <property type="molecule type" value="Genomic_DNA"/>
</dbReference>